<protein>
    <submittedName>
        <fullName evidence="1">Uncharacterized protein</fullName>
    </submittedName>
</protein>
<accession>A0ABW0QSY5</accession>
<comment type="caution">
    <text evidence="1">The sequence shown here is derived from an EMBL/GenBank/DDBJ whole genome shotgun (WGS) entry which is preliminary data.</text>
</comment>
<reference evidence="2" key="1">
    <citation type="journal article" date="2019" name="Int. J. Syst. Evol. Microbiol.">
        <title>The Global Catalogue of Microorganisms (GCM) 10K type strain sequencing project: providing services to taxonomists for standard genome sequencing and annotation.</title>
        <authorList>
            <consortium name="The Broad Institute Genomics Platform"/>
            <consortium name="The Broad Institute Genome Sequencing Center for Infectious Disease"/>
            <person name="Wu L."/>
            <person name="Ma J."/>
        </authorList>
    </citation>
    <scope>NUCLEOTIDE SEQUENCE [LARGE SCALE GENOMIC DNA]</scope>
    <source>
        <strain evidence="2">CGMCC 1.18578</strain>
    </source>
</reference>
<sequence length="70" mass="8288">MTATDHRWQQLWQEIHNACSNRNWNEVIQECNELIRYAQLQSGDTLTAEQSYQSNEPNQQMLIQAHAEQD</sequence>
<dbReference type="EMBL" id="JBHSNC010000001">
    <property type="protein sequence ID" value="MFC5527870.1"/>
    <property type="molecule type" value="Genomic_DNA"/>
</dbReference>
<gene>
    <name evidence="1" type="ORF">ACFPQ4_00125</name>
</gene>
<dbReference type="RefSeq" id="WP_378109674.1">
    <property type="nucleotide sequence ID" value="NZ_JBHSNC010000001.1"/>
</dbReference>
<name>A0ABW0QSY5_9BACL</name>
<organism evidence="1 2">
    <name type="scientific">Cohnella yongneupensis</name>
    <dbReference type="NCBI Taxonomy" id="425006"/>
    <lineage>
        <taxon>Bacteria</taxon>
        <taxon>Bacillati</taxon>
        <taxon>Bacillota</taxon>
        <taxon>Bacilli</taxon>
        <taxon>Bacillales</taxon>
        <taxon>Paenibacillaceae</taxon>
        <taxon>Cohnella</taxon>
    </lineage>
</organism>
<proteinExistence type="predicted"/>
<dbReference type="Proteomes" id="UP001596108">
    <property type="component" value="Unassembled WGS sequence"/>
</dbReference>
<evidence type="ECO:0000313" key="1">
    <source>
        <dbReference type="EMBL" id="MFC5527870.1"/>
    </source>
</evidence>
<keyword evidence="2" id="KW-1185">Reference proteome</keyword>
<evidence type="ECO:0000313" key="2">
    <source>
        <dbReference type="Proteomes" id="UP001596108"/>
    </source>
</evidence>